<evidence type="ECO:0000256" key="2">
    <source>
        <dbReference type="ARBA" id="ARBA00022448"/>
    </source>
</evidence>
<protein>
    <submittedName>
        <fullName evidence="8">ATP-binding cassette sub-family G member-like protein</fullName>
    </submittedName>
</protein>
<feature type="transmembrane region" description="Helical" evidence="6">
    <location>
        <begin position="42"/>
        <end position="62"/>
    </location>
</feature>
<evidence type="ECO:0000259" key="7">
    <source>
        <dbReference type="Pfam" id="PF01061"/>
    </source>
</evidence>
<evidence type="ECO:0000256" key="3">
    <source>
        <dbReference type="ARBA" id="ARBA00022692"/>
    </source>
</evidence>
<dbReference type="GO" id="GO:0005886">
    <property type="term" value="C:plasma membrane"/>
    <property type="evidence" value="ECO:0007669"/>
    <property type="project" value="TreeGrafter"/>
</dbReference>
<evidence type="ECO:0000256" key="6">
    <source>
        <dbReference type="SAM" id="Phobius"/>
    </source>
</evidence>
<dbReference type="AlphaFoldDB" id="R4V4A7"/>
<feature type="transmembrane region" description="Helical" evidence="6">
    <location>
        <begin position="12"/>
        <end position="36"/>
    </location>
</feature>
<keyword evidence="8" id="KW-0547">Nucleotide-binding</keyword>
<dbReference type="PANTHER" id="PTHR48041:SF78">
    <property type="entry name" value="ABC TRANSPORTER EXPRESSED IN TRACHEA, ISOFORM A"/>
    <property type="match status" value="1"/>
</dbReference>
<accession>R4V4A7</accession>
<proteinExistence type="evidence at transcript level"/>
<sequence length="153" mass="17259">MTSQPPEAMRFIMLLTMCILTSLVAQSLGLLIGAAMSVENGVFFGPVASVPILLFSGFFVNFNTIPGYLQWVPYVSYIRYGFEGAMISIYGYGREKLSCSEVYCHFRSPTKFLEEMDMATAEYWIDAVALAGFFLLLRCVAYLVLRLKLRSKR</sequence>
<keyword evidence="8" id="KW-0067">ATP-binding</keyword>
<evidence type="ECO:0000256" key="5">
    <source>
        <dbReference type="ARBA" id="ARBA00023136"/>
    </source>
</evidence>
<keyword evidence="3 6" id="KW-0812">Transmembrane</keyword>
<dbReference type="InterPro" id="IPR050352">
    <property type="entry name" value="ABCG_transporters"/>
</dbReference>
<dbReference type="Pfam" id="PF01061">
    <property type="entry name" value="ABC2_membrane"/>
    <property type="match status" value="1"/>
</dbReference>
<keyword evidence="2" id="KW-0813">Transport</keyword>
<comment type="subcellular location">
    <subcellularLocation>
        <location evidence="1">Membrane</location>
        <topology evidence="1">Multi-pass membrane protein</topology>
    </subcellularLocation>
</comment>
<feature type="domain" description="ABC-2 type transporter transmembrane" evidence="7">
    <location>
        <begin position="1"/>
        <end position="89"/>
    </location>
</feature>
<dbReference type="PANTHER" id="PTHR48041">
    <property type="entry name" value="ABC TRANSPORTER G FAMILY MEMBER 28"/>
    <property type="match status" value="1"/>
</dbReference>
<evidence type="ECO:0000313" key="8">
    <source>
        <dbReference type="EMBL" id="AGM32683.1"/>
    </source>
</evidence>
<organism evidence="8">
    <name type="scientific">Coptotermes formosanus</name>
    <name type="common">Formosan subterranean termite</name>
    <dbReference type="NCBI Taxonomy" id="36987"/>
    <lineage>
        <taxon>Eukaryota</taxon>
        <taxon>Metazoa</taxon>
        <taxon>Ecdysozoa</taxon>
        <taxon>Arthropoda</taxon>
        <taxon>Hexapoda</taxon>
        <taxon>Insecta</taxon>
        <taxon>Pterygota</taxon>
        <taxon>Neoptera</taxon>
        <taxon>Polyneoptera</taxon>
        <taxon>Dictyoptera</taxon>
        <taxon>Blattodea</taxon>
        <taxon>Blattoidea</taxon>
        <taxon>Termitoidae</taxon>
        <taxon>Rhinotermitidae</taxon>
        <taxon>Coptotermes</taxon>
    </lineage>
</organism>
<dbReference type="InterPro" id="IPR013525">
    <property type="entry name" value="ABC2_TM"/>
</dbReference>
<dbReference type="EMBL" id="KC740859">
    <property type="protein sequence ID" value="AGM32683.1"/>
    <property type="molecule type" value="mRNA"/>
</dbReference>
<reference evidence="8" key="1">
    <citation type="submission" date="2013-03" db="EMBL/GenBank/DDBJ databases">
        <title>Immune-Related transcriptome of Coptotermes formosanus Shiraki workers: the defense mechanism.</title>
        <authorList>
            <person name="Hussain A."/>
            <person name="Li Y.F."/>
            <person name="Wen S.Y."/>
        </authorList>
    </citation>
    <scope>NUCLEOTIDE SEQUENCE</scope>
</reference>
<dbReference type="GO" id="GO:0005524">
    <property type="term" value="F:ATP binding"/>
    <property type="evidence" value="ECO:0007669"/>
    <property type="project" value="UniProtKB-KW"/>
</dbReference>
<name>R4V4A7_COPFO</name>
<feature type="transmembrane region" description="Helical" evidence="6">
    <location>
        <begin position="123"/>
        <end position="145"/>
    </location>
</feature>
<dbReference type="GO" id="GO:0140359">
    <property type="term" value="F:ABC-type transporter activity"/>
    <property type="evidence" value="ECO:0007669"/>
    <property type="project" value="InterPro"/>
</dbReference>
<keyword evidence="5 6" id="KW-0472">Membrane</keyword>
<keyword evidence="4 6" id="KW-1133">Transmembrane helix</keyword>
<evidence type="ECO:0000256" key="1">
    <source>
        <dbReference type="ARBA" id="ARBA00004141"/>
    </source>
</evidence>
<evidence type="ECO:0000256" key="4">
    <source>
        <dbReference type="ARBA" id="ARBA00022989"/>
    </source>
</evidence>